<dbReference type="RefSeq" id="WP_133517554.1">
    <property type="nucleotide sequence ID" value="NZ_JAHDUW010000003.1"/>
</dbReference>
<dbReference type="Proteomes" id="UP000294855">
    <property type="component" value="Unassembled WGS sequence"/>
</dbReference>
<gene>
    <name evidence="2" type="ORF">C7391_1111</name>
</gene>
<accession>A0A484F709</accession>
<sequence>MEYSQIRQNFERHGFTTQLFSSKEEVCTYLADILQNQTIGFGGSETLTEMGLFEILQQKNAVIWHNKTPGVRVRKLANCADIYITSANAVTETGGIVNIDGTGNRVAMTAFGPETCYYIVGKNKITANISDAYHRCKNVAAPLNAKRVCAKTPCAAKGDKCYDCNSPDRICRIISVIERAPLGMKCEIIFVDEELGF</sequence>
<dbReference type="Pfam" id="PF02589">
    <property type="entry name" value="LUD_dom"/>
    <property type="match status" value="1"/>
</dbReference>
<dbReference type="PANTHER" id="PTHR36179">
    <property type="entry name" value="LUD_DOM DOMAIN-CONTAINING PROTEIN"/>
    <property type="match status" value="1"/>
</dbReference>
<keyword evidence="3" id="KW-1185">Reference proteome</keyword>
<comment type="caution">
    <text evidence="2">The sequence shown here is derived from an EMBL/GenBank/DDBJ whole genome shotgun (WGS) entry which is preliminary data.</text>
</comment>
<dbReference type="OrthoDB" id="59883at2157"/>
<dbReference type="InterPro" id="IPR003741">
    <property type="entry name" value="LUD_dom"/>
</dbReference>
<proteinExistence type="predicted"/>
<dbReference type="Gene3D" id="3.40.50.10420">
    <property type="entry name" value="NagB/RpiA/CoA transferase-like"/>
    <property type="match status" value="1"/>
</dbReference>
<evidence type="ECO:0000259" key="1">
    <source>
        <dbReference type="Pfam" id="PF02589"/>
    </source>
</evidence>
<evidence type="ECO:0000313" key="2">
    <source>
        <dbReference type="EMBL" id="TDQ68911.1"/>
    </source>
</evidence>
<name>A0A484F709_9EURY</name>
<reference evidence="2 3" key="1">
    <citation type="submission" date="2019-03" db="EMBL/GenBank/DDBJ databases">
        <title>Genomic Encyclopedia of Type Strains, Phase IV (KMG-IV): sequencing the most valuable type-strain genomes for metagenomic binning, comparative biology and taxonomic classification.</title>
        <authorList>
            <person name="Goeker M."/>
        </authorList>
    </citation>
    <scope>NUCLEOTIDE SEQUENCE [LARGE SCALE GENOMIC DNA]</scope>
    <source>
        <strain evidence="2 3">DSM 13328</strain>
    </source>
</reference>
<dbReference type="SUPFAM" id="SSF100950">
    <property type="entry name" value="NagB/RpiA/CoA transferase-like"/>
    <property type="match status" value="1"/>
</dbReference>
<dbReference type="AlphaFoldDB" id="A0A484F709"/>
<dbReference type="InterPro" id="IPR037171">
    <property type="entry name" value="NagB/RpiA_transferase-like"/>
</dbReference>
<protein>
    <submittedName>
        <fullName evidence="2">YkgG family uncharacterized protein</fullName>
    </submittedName>
</protein>
<dbReference type="EMBL" id="SNYS01000008">
    <property type="protein sequence ID" value="TDQ68911.1"/>
    <property type="molecule type" value="Genomic_DNA"/>
</dbReference>
<feature type="domain" description="LUD" evidence="1">
    <location>
        <begin position="5"/>
        <end position="190"/>
    </location>
</feature>
<evidence type="ECO:0000313" key="3">
    <source>
        <dbReference type="Proteomes" id="UP000294855"/>
    </source>
</evidence>
<organism evidence="2 3">
    <name type="scientific">Methanimicrococcus blatticola</name>
    <dbReference type="NCBI Taxonomy" id="91560"/>
    <lineage>
        <taxon>Archaea</taxon>
        <taxon>Methanobacteriati</taxon>
        <taxon>Methanobacteriota</taxon>
        <taxon>Stenosarchaea group</taxon>
        <taxon>Methanomicrobia</taxon>
        <taxon>Methanosarcinales</taxon>
        <taxon>Methanosarcinaceae</taxon>
        <taxon>Methanimicrococcus</taxon>
    </lineage>
</organism>
<dbReference type="InterPro" id="IPR024185">
    <property type="entry name" value="FTHF_cligase-like_sf"/>
</dbReference>
<dbReference type="PANTHER" id="PTHR36179:SF2">
    <property type="entry name" value="LUD DOMAIN-CONTAINING PROTEIN"/>
    <property type="match status" value="1"/>
</dbReference>